<dbReference type="AlphaFoldDB" id="A0AAD5PSW3"/>
<keyword evidence="2" id="KW-1185">Reference proteome</keyword>
<accession>A0AAD5PSW3</accession>
<name>A0AAD5PSW3_9CRUS</name>
<dbReference type="Proteomes" id="UP000820818">
    <property type="component" value="Linkage Group LG8"/>
</dbReference>
<sequence>MSLPSLGHWVELVTCAQGRYDSFRVRGRQVSSDSRSRKEETKRVYGFCSRSIRQGGYDAVGQMLMKV</sequence>
<reference evidence="1 2" key="1">
    <citation type="submission" date="2022-05" db="EMBL/GenBank/DDBJ databases">
        <title>A multi-omics perspective on studying reproductive biology in Daphnia sinensis.</title>
        <authorList>
            <person name="Jia J."/>
        </authorList>
    </citation>
    <scope>NUCLEOTIDE SEQUENCE [LARGE SCALE GENOMIC DNA]</scope>
    <source>
        <strain evidence="1 2">WSL</strain>
    </source>
</reference>
<gene>
    <name evidence="1" type="ORF">GHT06_019221</name>
</gene>
<proteinExistence type="predicted"/>
<comment type="caution">
    <text evidence="1">The sequence shown here is derived from an EMBL/GenBank/DDBJ whole genome shotgun (WGS) entry which is preliminary data.</text>
</comment>
<evidence type="ECO:0000313" key="2">
    <source>
        <dbReference type="Proteomes" id="UP000820818"/>
    </source>
</evidence>
<dbReference type="EMBL" id="WJBH02000008">
    <property type="protein sequence ID" value="KAI9553950.1"/>
    <property type="molecule type" value="Genomic_DNA"/>
</dbReference>
<protein>
    <submittedName>
        <fullName evidence="1">Uncharacterized protein</fullName>
    </submittedName>
</protein>
<evidence type="ECO:0000313" key="1">
    <source>
        <dbReference type="EMBL" id="KAI9553950.1"/>
    </source>
</evidence>
<organism evidence="1 2">
    <name type="scientific">Daphnia sinensis</name>
    <dbReference type="NCBI Taxonomy" id="1820382"/>
    <lineage>
        <taxon>Eukaryota</taxon>
        <taxon>Metazoa</taxon>
        <taxon>Ecdysozoa</taxon>
        <taxon>Arthropoda</taxon>
        <taxon>Crustacea</taxon>
        <taxon>Branchiopoda</taxon>
        <taxon>Diplostraca</taxon>
        <taxon>Cladocera</taxon>
        <taxon>Anomopoda</taxon>
        <taxon>Daphniidae</taxon>
        <taxon>Daphnia</taxon>
        <taxon>Daphnia similis group</taxon>
    </lineage>
</organism>